<keyword evidence="4" id="KW-1185">Reference proteome</keyword>
<evidence type="ECO:0000259" key="2">
    <source>
        <dbReference type="Pfam" id="PF23549"/>
    </source>
</evidence>
<feature type="compositionally biased region" description="Polar residues" evidence="1">
    <location>
        <begin position="1"/>
        <end position="12"/>
    </location>
</feature>
<feature type="compositionally biased region" description="Low complexity" evidence="1">
    <location>
        <begin position="79"/>
        <end position="103"/>
    </location>
</feature>
<proteinExistence type="predicted"/>
<evidence type="ECO:0000256" key="1">
    <source>
        <dbReference type="SAM" id="MobiDB-lite"/>
    </source>
</evidence>
<protein>
    <recommendedName>
        <fullName evidence="2">GRF-like zinc ribbon domain-containing protein</fullName>
    </recommendedName>
</protein>
<name>A0AAE0U2W8_SORBR</name>
<dbReference type="Pfam" id="PF23549">
    <property type="entry name" value="Zn_ribbon_GRF_2"/>
    <property type="match status" value="1"/>
</dbReference>
<feature type="compositionally biased region" description="Low complexity" evidence="1">
    <location>
        <begin position="20"/>
        <end position="48"/>
    </location>
</feature>
<comment type="caution">
    <text evidence="3">The sequence shown here is derived from an EMBL/GenBank/DDBJ whole genome shotgun (WGS) entry which is preliminary data.</text>
</comment>
<feature type="domain" description="GRF-like zinc ribbon" evidence="2">
    <location>
        <begin position="144"/>
        <end position="188"/>
    </location>
</feature>
<reference evidence="3" key="1">
    <citation type="journal article" date="2023" name="Mol. Phylogenet. Evol.">
        <title>Genome-scale phylogeny and comparative genomics of the fungal order Sordariales.</title>
        <authorList>
            <person name="Hensen N."/>
            <person name="Bonometti L."/>
            <person name="Westerberg I."/>
            <person name="Brannstrom I.O."/>
            <person name="Guillou S."/>
            <person name="Cros-Aarteil S."/>
            <person name="Calhoun S."/>
            <person name="Haridas S."/>
            <person name="Kuo A."/>
            <person name="Mondo S."/>
            <person name="Pangilinan J."/>
            <person name="Riley R."/>
            <person name="LaButti K."/>
            <person name="Andreopoulos B."/>
            <person name="Lipzen A."/>
            <person name="Chen C."/>
            <person name="Yan M."/>
            <person name="Daum C."/>
            <person name="Ng V."/>
            <person name="Clum A."/>
            <person name="Steindorff A."/>
            <person name="Ohm R.A."/>
            <person name="Martin F."/>
            <person name="Silar P."/>
            <person name="Natvig D.O."/>
            <person name="Lalanne C."/>
            <person name="Gautier V."/>
            <person name="Ament-Velasquez S.L."/>
            <person name="Kruys A."/>
            <person name="Hutchinson M.I."/>
            <person name="Powell A.J."/>
            <person name="Barry K."/>
            <person name="Miller A.N."/>
            <person name="Grigoriev I.V."/>
            <person name="Debuchy R."/>
            <person name="Gladieux P."/>
            <person name="Hiltunen Thoren M."/>
            <person name="Johannesson H."/>
        </authorList>
    </citation>
    <scope>NUCLEOTIDE SEQUENCE</scope>
    <source>
        <strain evidence="3">FGSC 1904</strain>
    </source>
</reference>
<feature type="compositionally biased region" description="Polar residues" evidence="1">
    <location>
        <begin position="66"/>
        <end position="78"/>
    </location>
</feature>
<dbReference type="InterPro" id="IPR056444">
    <property type="entry name" value="Zn_ribbon_GRF_2"/>
</dbReference>
<feature type="region of interest" description="Disordered" evidence="1">
    <location>
        <begin position="1"/>
        <end position="114"/>
    </location>
</feature>
<dbReference type="Proteomes" id="UP001281003">
    <property type="component" value="Unassembled WGS sequence"/>
</dbReference>
<organism evidence="3 4">
    <name type="scientific">Sordaria brevicollis</name>
    <dbReference type="NCBI Taxonomy" id="83679"/>
    <lineage>
        <taxon>Eukaryota</taxon>
        <taxon>Fungi</taxon>
        <taxon>Dikarya</taxon>
        <taxon>Ascomycota</taxon>
        <taxon>Pezizomycotina</taxon>
        <taxon>Sordariomycetes</taxon>
        <taxon>Sordariomycetidae</taxon>
        <taxon>Sordariales</taxon>
        <taxon>Sordariaceae</taxon>
        <taxon>Sordaria</taxon>
    </lineage>
</organism>
<reference evidence="3" key="2">
    <citation type="submission" date="2023-07" db="EMBL/GenBank/DDBJ databases">
        <authorList>
            <consortium name="Lawrence Berkeley National Laboratory"/>
            <person name="Haridas S."/>
            <person name="Hensen N."/>
            <person name="Bonometti L."/>
            <person name="Westerberg I."/>
            <person name="Brannstrom I.O."/>
            <person name="Guillou S."/>
            <person name="Cros-Aarteil S."/>
            <person name="Calhoun S."/>
            <person name="Kuo A."/>
            <person name="Mondo S."/>
            <person name="Pangilinan J."/>
            <person name="Riley R."/>
            <person name="LaButti K."/>
            <person name="Andreopoulos B."/>
            <person name="Lipzen A."/>
            <person name="Chen C."/>
            <person name="Yanf M."/>
            <person name="Daum C."/>
            <person name="Ng V."/>
            <person name="Clum A."/>
            <person name="Steindorff A."/>
            <person name="Ohm R."/>
            <person name="Martin F."/>
            <person name="Silar P."/>
            <person name="Natvig D."/>
            <person name="Lalanne C."/>
            <person name="Gautier V."/>
            <person name="Ament-velasquez S.L."/>
            <person name="Kruys A."/>
            <person name="Hutchinson M.I."/>
            <person name="Powell A.J."/>
            <person name="Barry K."/>
            <person name="Miller A.N."/>
            <person name="Grigoriev I.V."/>
            <person name="Debuchy R."/>
            <person name="Gladieux P."/>
            <person name="Thoren M.H."/>
            <person name="Johannesson H."/>
        </authorList>
    </citation>
    <scope>NUCLEOTIDE SEQUENCE</scope>
    <source>
        <strain evidence="3">FGSC 1904</strain>
    </source>
</reference>
<dbReference type="EMBL" id="JAUTDP010000015">
    <property type="protein sequence ID" value="KAK3388630.1"/>
    <property type="molecule type" value="Genomic_DNA"/>
</dbReference>
<accession>A0AAE0U2W8</accession>
<evidence type="ECO:0000313" key="3">
    <source>
        <dbReference type="EMBL" id="KAK3388630.1"/>
    </source>
</evidence>
<gene>
    <name evidence="3" type="ORF">B0T20DRAFT_99165</name>
</gene>
<sequence length="329" mass="35691">MPPQTMTKQASVSHHRKPETTPSGPPLSLLLMPTPSTSPSRPSAASVSHTRKGQRQHQGQFIFGDSSWSPAESSNQVDSYRSSPTSSRSSSYASLTSSPASSLGQPTLSSPEPLSKFNAESRWLLPPEIPSKPTLNEPATDRGPPCKTCHKPSTFCTVGPLNPKGNAGKKYFACRRCPFGLGWVGWADPLWDGVVVGIEKERGVGPVPLAGLHSVDDRGGSYANTPPKAIGEESLFNTGEVTKGWSLESRAAGDSKPTCCCGEYMRLEYVDLVWDVSHAVPGQERKKWYWNCARGGCAKFVWVEETGALALDERVGNHQRPETSVRILW</sequence>
<dbReference type="AlphaFoldDB" id="A0AAE0U2W8"/>
<evidence type="ECO:0000313" key="4">
    <source>
        <dbReference type="Proteomes" id="UP001281003"/>
    </source>
</evidence>